<keyword evidence="3 8" id="KW-0378">Hydrolase</keyword>
<keyword evidence="6" id="KW-0472">Membrane</keyword>
<dbReference type="InterPro" id="IPR022711">
    <property type="entry name" value="RNase_Y_N"/>
</dbReference>
<dbReference type="InterPro" id="IPR017705">
    <property type="entry name" value="Ribonuclease_Y"/>
</dbReference>
<dbReference type="Gene3D" id="1.10.3210.10">
    <property type="entry name" value="Hypothetical protein af1432"/>
    <property type="match status" value="1"/>
</dbReference>
<keyword evidence="2" id="KW-0255">Endonuclease</keyword>
<dbReference type="GO" id="GO:0004519">
    <property type="term" value="F:endonuclease activity"/>
    <property type="evidence" value="ECO:0007669"/>
    <property type="project" value="UniProtKB-KW"/>
</dbReference>
<dbReference type="GO" id="GO:0016020">
    <property type="term" value="C:membrane"/>
    <property type="evidence" value="ECO:0007669"/>
    <property type="project" value="InterPro"/>
</dbReference>
<evidence type="ECO:0000256" key="6">
    <source>
        <dbReference type="SAM" id="Phobius"/>
    </source>
</evidence>
<gene>
    <name evidence="8" type="ORF">ASZ90_008216</name>
</gene>
<dbReference type="FunFam" id="1.10.3210.10:FF:000022">
    <property type="entry name" value="Ribonuclease Y"/>
    <property type="match status" value="1"/>
</dbReference>
<organism evidence="8">
    <name type="scientific">hydrocarbon metagenome</name>
    <dbReference type="NCBI Taxonomy" id="938273"/>
    <lineage>
        <taxon>unclassified sequences</taxon>
        <taxon>metagenomes</taxon>
        <taxon>ecological metagenomes</taxon>
    </lineage>
</organism>
<feature type="transmembrane region" description="Helical" evidence="6">
    <location>
        <begin position="6"/>
        <end position="26"/>
    </location>
</feature>
<accession>A0A0W8FM83</accession>
<keyword evidence="6" id="KW-0812">Transmembrane</keyword>
<dbReference type="EMBL" id="LNQE01000996">
    <property type="protein sequence ID" value="KUG22015.1"/>
    <property type="molecule type" value="Genomic_DNA"/>
</dbReference>
<dbReference type="InterPro" id="IPR006674">
    <property type="entry name" value="HD_domain"/>
</dbReference>
<dbReference type="SMART" id="SM00471">
    <property type="entry name" value="HDc"/>
    <property type="match status" value="1"/>
</dbReference>
<dbReference type="AlphaFoldDB" id="A0A0W8FM83"/>
<dbReference type="InterPro" id="IPR003607">
    <property type="entry name" value="HD/PDEase_dom"/>
</dbReference>
<dbReference type="HAMAP" id="MF_00335">
    <property type="entry name" value="RNase_Y"/>
    <property type="match status" value="1"/>
</dbReference>
<keyword evidence="5" id="KW-0175">Coiled coil</keyword>
<keyword evidence="4" id="KW-0694">RNA-binding</keyword>
<dbReference type="InterPro" id="IPR004088">
    <property type="entry name" value="KH_dom_type_1"/>
</dbReference>
<dbReference type="CDD" id="cd22431">
    <property type="entry name" value="KH-I_RNaseY"/>
    <property type="match status" value="1"/>
</dbReference>
<protein>
    <submittedName>
        <fullName evidence="8">Hydrolase (Had superfamily)</fullName>
    </submittedName>
</protein>
<evidence type="ECO:0000256" key="3">
    <source>
        <dbReference type="ARBA" id="ARBA00022801"/>
    </source>
</evidence>
<evidence type="ECO:0000259" key="7">
    <source>
        <dbReference type="PROSITE" id="PS51831"/>
    </source>
</evidence>
<keyword evidence="6" id="KW-1133">Transmembrane helix</keyword>
<dbReference type="Pfam" id="PF00013">
    <property type="entry name" value="KH_1"/>
    <property type="match status" value="1"/>
</dbReference>
<dbReference type="InterPro" id="IPR006675">
    <property type="entry name" value="HDIG_dom"/>
</dbReference>
<dbReference type="SUPFAM" id="SSF109604">
    <property type="entry name" value="HD-domain/PDEase-like"/>
    <property type="match status" value="1"/>
</dbReference>
<evidence type="ECO:0000256" key="2">
    <source>
        <dbReference type="ARBA" id="ARBA00022759"/>
    </source>
</evidence>
<feature type="coiled-coil region" evidence="5">
    <location>
        <begin position="121"/>
        <end position="148"/>
    </location>
</feature>
<dbReference type="GO" id="GO:0016787">
    <property type="term" value="F:hydrolase activity"/>
    <property type="evidence" value="ECO:0007669"/>
    <property type="project" value="UniProtKB-KW"/>
</dbReference>
<evidence type="ECO:0000313" key="8">
    <source>
        <dbReference type="EMBL" id="KUG22015.1"/>
    </source>
</evidence>
<dbReference type="PANTHER" id="PTHR12826:SF15">
    <property type="entry name" value="RIBONUCLEASE Y"/>
    <property type="match status" value="1"/>
</dbReference>
<proteinExistence type="inferred from homology"/>
<feature type="coiled-coil region" evidence="5">
    <location>
        <begin position="39"/>
        <end position="81"/>
    </location>
</feature>
<comment type="caution">
    <text evidence="8">The sequence shown here is derived from an EMBL/GenBank/DDBJ whole genome shotgun (WGS) entry which is preliminary data.</text>
</comment>
<dbReference type="Pfam" id="PF12072">
    <property type="entry name" value="RNase_Y_N"/>
    <property type="match status" value="1"/>
</dbReference>
<dbReference type="InterPro" id="IPR004087">
    <property type="entry name" value="KH_dom"/>
</dbReference>
<evidence type="ECO:0000256" key="5">
    <source>
        <dbReference type="SAM" id="Coils"/>
    </source>
</evidence>
<evidence type="ECO:0000256" key="4">
    <source>
        <dbReference type="ARBA" id="ARBA00022884"/>
    </source>
</evidence>
<dbReference type="PROSITE" id="PS50084">
    <property type="entry name" value="KH_TYPE_1"/>
    <property type="match status" value="1"/>
</dbReference>
<evidence type="ECO:0000256" key="1">
    <source>
        <dbReference type="ARBA" id="ARBA00022722"/>
    </source>
</evidence>
<reference evidence="8" key="1">
    <citation type="journal article" date="2015" name="Proc. Natl. Acad. Sci. U.S.A.">
        <title>Networks of energetic and metabolic interactions define dynamics in microbial communities.</title>
        <authorList>
            <person name="Embree M."/>
            <person name="Liu J.K."/>
            <person name="Al-Bassam M.M."/>
            <person name="Zengler K."/>
        </authorList>
    </citation>
    <scope>NUCLEOTIDE SEQUENCE</scope>
</reference>
<keyword evidence="1" id="KW-0540">Nuclease</keyword>
<dbReference type="NCBIfam" id="TIGR03319">
    <property type="entry name" value="RNase_Y"/>
    <property type="match status" value="1"/>
</dbReference>
<dbReference type="GO" id="GO:0003723">
    <property type="term" value="F:RNA binding"/>
    <property type="evidence" value="ECO:0007669"/>
    <property type="project" value="UniProtKB-KW"/>
</dbReference>
<dbReference type="CDD" id="cd00077">
    <property type="entry name" value="HDc"/>
    <property type="match status" value="1"/>
</dbReference>
<dbReference type="InterPro" id="IPR036612">
    <property type="entry name" value="KH_dom_type_1_sf"/>
</dbReference>
<dbReference type="PROSITE" id="PS51831">
    <property type="entry name" value="HD"/>
    <property type="match status" value="1"/>
</dbReference>
<feature type="domain" description="HD" evidence="7">
    <location>
        <begin position="338"/>
        <end position="431"/>
    </location>
</feature>
<sequence length="522" mass="58099">MYWIAGVSVVVLVVAVVSGIIIGFILKQALAAREIKSSKKLMVRIAEEAKKEAETIKKEAILQAKENLLKMKAEFDNEAKERRSDFDAREKRIRAKEENLDKKADLLTQKESSVEGREKLIGNKEASIEEKRRKLDAALDEQNEKLEKIAGMSAEEAKKILIQSMEADAKQEAAVIVRKIEDEAKLAADKKAQEIVAYAIQRYAGDVVAEKTVSAVNLPSEEMKGRIIGREGRNIRAIEAATGIDLIIDDTPEAVVLSSFDPIRREVARISLERLIQDGRIHPGRIEEIVKKVRVEVDQIIRETGEKASFDVGVHDIHPEIINMLGSLKYRTSYSQNVLQHSMDVAYLTGIMASELKVNVKEAKRAGLLHDIGKAIDHKVEGTHAAIGADYAKRFGENPRIAQAIATHHDDGRNNTLLGVLVQAADTLSAARPGARREMLETYVKRLEGLEKIANSFNGVDKCFAIQAGREIRILVENEKISENDATMLCKDIVKKIESELTYPGQIKVTVIRETRVSDFAK</sequence>
<dbReference type="SMART" id="SM00322">
    <property type="entry name" value="KH"/>
    <property type="match status" value="1"/>
</dbReference>
<name>A0A0W8FM83_9ZZZZ</name>
<dbReference type="GO" id="GO:0006402">
    <property type="term" value="P:mRNA catabolic process"/>
    <property type="evidence" value="ECO:0007669"/>
    <property type="project" value="InterPro"/>
</dbReference>
<dbReference type="SUPFAM" id="SSF54791">
    <property type="entry name" value="Eukaryotic type KH-domain (KH-domain type I)"/>
    <property type="match status" value="1"/>
</dbReference>
<dbReference type="Pfam" id="PF01966">
    <property type="entry name" value="HD"/>
    <property type="match status" value="1"/>
</dbReference>
<dbReference type="PANTHER" id="PTHR12826">
    <property type="entry name" value="RIBONUCLEASE Y"/>
    <property type="match status" value="1"/>
</dbReference>
<dbReference type="NCBIfam" id="TIGR00277">
    <property type="entry name" value="HDIG"/>
    <property type="match status" value="1"/>
</dbReference>